<evidence type="ECO:0000313" key="6">
    <source>
        <dbReference type="EMBL" id="CAA7056809.1"/>
    </source>
</evidence>
<dbReference type="EMBL" id="CACVBM020001529">
    <property type="protein sequence ID" value="CAA7053261.1"/>
    <property type="molecule type" value="Genomic_DNA"/>
</dbReference>
<sequence length="108" mass="12751">MEKETSGGTGWRKRLQETSCATGWSGKSRISIRRLRLQNSILFPSFHRGRSRAVFRRDILFILTFLNGNSLLRVAHLLVVFWKIGKRQWPIGSRRIREKIVTCRRKRL</sequence>
<accession>A0A6D2KMT8</accession>
<gene>
    <name evidence="2" type="ORF">MERR_LOCUS40492</name>
    <name evidence="3" type="ORF">MERR_LOCUS40494</name>
    <name evidence="4" type="ORF">MERR_LOCUS40496</name>
    <name evidence="5" type="ORF">MERR_LOCUS40498</name>
    <name evidence="6" type="ORF">MERR_LOCUS44045</name>
    <name evidence="7" type="ORF">MERR_LOCUS44047</name>
    <name evidence="8" type="ORF">MERR_LOCUS44049</name>
    <name evidence="9" type="ORF">MERR_LOCUS44051</name>
    <name evidence="10" type="ORF">MERR_LOCUS44053</name>
    <name evidence="11" type="ORF">MERR_LOCUS44055</name>
</gene>
<evidence type="ECO:0000313" key="11">
    <source>
        <dbReference type="EMBL" id="CAA7056819.1"/>
    </source>
</evidence>
<dbReference type="EMBL" id="CACVBM020001657">
    <property type="protein sequence ID" value="CAA7056813.1"/>
    <property type="molecule type" value="Genomic_DNA"/>
</dbReference>
<evidence type="ECO:0000313" key="3">
    <source>
        <dbReference type="EMBL" id="CAA7053259.1"/>
    </source>
</evidence>
<evidence type="ECO:0000313" key="9">
    <source>
        <dbReference type="EMBL" id="CAA7056815.1"/>
    </source>
</evidence>
<reference evidence="2 12" key="1">
    <citation type="submission" date="2020-01" db="EMBL/GenBank/DDBJ databases">
        <authorList>
            <person name="Mishra B."/>
        </authorList>
    </citation>
    <scope>NUCLEOTIDE SEQUENCE [LARGE SCALE GENOMIC DNA]</scope>
</reference>
<dbReference type="EMBL" id="CACVBM020001657">
    <property type="protein sequence ID" value="CAA7056815.1"/>
    <property type="molecule type" value="Genomic_DNA"/>
</dbReference>
<evidence type="ECO:0000313" key="12">
    <source>
        <dbReference type="Proteomes" id="UP000467841"/>
    </source>
</evidence>
<dbReference type="EMBL" id="CACVBM020001529">
    <property type="protein sequence ID" value="CAA7053257.1"/>
    <property type="molecule type" value="Genomic_DNA"/>
</dbReference>
<dbReference type="Proteomes" id="UP000467841">
    <property type="component" value="Unassembled WGS sequence"/>
</dbReference>
<evidence type="ECO:0000313" key="8">
    <source>
        <dbReference type="EMBL" id="CAA7056813.1"/>
    </source>
</evidence>
<proteinExistence type="predicted"/>
<protein>
    <submittedName>
        <fullName evidence="2">Uncharacterized protein</fullName>
    </submittedName>
</protein>
<evidence type="ECO:0000313" key="5">
    <source>
        <dbReference type="EMBL" id="CAA7053263.1"/>
    </source>
</evidence>
<keyword evidence="1" id="KW-1133">Transmembrane helix</keyword>
<keyword evidence="1" id="KW-0472">Membrane</keyword>
<keyword evidence="12" id="KW-1185">Reference proteome</keyword>
<dbReference type="EMBL" id="CACVBM020001657">
    <property type="protein sequence ID" value="CAA7056811.1"/>
    <property type="molecule type" value="Genomic_DNA"/>
</dbReference>
<evidence type="ECO:0000256" key="1">
    <source>
        <dbReference type="SAM" id="Phobius"/>
    </source>
</evidence>
<organism evidence="2 12">
    <name type="scientific">Microthlaspi erraticum</name>
    <dbReference type="NCBI Taxonomy" id="1685480"/>
    <lineage>
        <taxon>Eukaryota</taxon>
        <taxon>Viridiplantae</taxon>
        <taxon>Streptophyta</taxon>
        <taxon>Embryophyta</taxon>
        <taxon>Tracheophyta</taxon>
        <taxon>Spermatophyta</taxon>
        <taxon>Magnoliopsida</taxon>
        <taxon>eudicotyledons</taxon>
        <taxon>Gunneridae</taxon>
        <taxon>Pentapetalae</taxon>
        <taxon>rosids</taxon>
        <taxon>malvids</taxon>
        <taxon>Brassicales</taxon>
        <taxon>Brassicaceae</taxon>
        <taxon>Coluteocarpeae</taxon>
        <taxon>Microthlaspi</taxon>
    </lineage>
</organism>
<dbReference type="AlphaFoldDB" id="A0A6D2KMT8"/>
<dbReference type="EMBL" id="CACVBM020001529">
    <property type="protein sequence ID" value="CAA7053263.1"/>
    <property type="molecule type" value="Genomic_DNA"/>
</dbReference>
<name>A0A6D2KMT8_9BRAS</name>
<evidence type="ECO:0000313" key="10">
    <source>
        <dbReference type="EMBL" id="CAA7056817.1"/>
    </source>
</evidence>
<dbReference type="EMBL" id="CACVBM020001529">
    <property type="protein sequence ID" value="CAA7053259.1"/>
    <property type="molecule type" value="Genomic_DNA"/>
</dbReference>
<keyword evidence="1" id="KW-0812">Transmembrane</keyword>
<dbReference type="EMBL" id="CACVBM020001657">
    <property type="protein sequence ID" value="CAA7056819.1"/>
    <property type="molecule type" value="Genomic_DNA"/>
</dbReference>
<dbReference type="EMBL" id="CACVBM020001657">
    <property type="protein sequence ID" value="CAA7056809.1"/>
    <property type="molecule type" value="Genomic_DNA"/>
</dbReference>
<evidence type="ECO:0000313" key="4">
    <source>
        <dbReference type="EMBL" id="CAA7053261.1"/>
    </source>
</evidence>
<feature type="transmembrane region" description="Helical" evidence="1">
    <location>
        <begin position="59"/>
        <end position="85"/>
    </location>
</feature>
<evidence type="ECO:0000313" key="7">
    <source>
        <dbReference type="EMBL" id="CAA7056811.1"/>
    </source>
</evidence>
<dbReference type="EMBL" id="CACVBM020001657">
    <property type="protein sequence ID" value="CAA7056817.1"/>
    <property type="molecule type" value="Genomic_DNA"/>
</dbReference>
<evidence type="ECO:0000313" key="2">
    <source>
        <dbReference type="EMBL" id="CAA7053257.1"/>
    </source>
</evidence>